<dbReference type="Pfam" id="PF08668">
    <property type="entry name" value="HDOD"/>
    <property type="match status" value="1"/>
</dbReference>
<reference evidence="3" key="1">
    <citation type="journal article" date="2017" name="Proc. Natl. Acad. Sci. U.S.A.">
        <title>Simulation of Deepwater Horizon oil plume reveals substrate specialization within a complex community of hydrocarbon degraders.</title>
        <authorList>
            <person name="Hu P."/>
            <person name="Dubinsky E.A."/>
            <person name="Probst A.J."/>
            <person name="Wang J."/>
            <person name="Sieber C.M.K."/>
            <person name="Tom L.M."/>
            <person name="Gardinali P."/>
            <person name="Banfield J.F."/>
            <person name="Atlas R.M."/>
            <person name="Andersen G.L."/>
        </authorList>
    </citation>
    <scope>NUCLEOTIDE SEQUENCE [LARGE SCALE GENOMIC DNA]</scope>
</reference>
<dbReference type="SUPFAM" id="SSF109604">
    <property type="entry name" value="HD-domain/PDEase-like"/>
    <property type="match status" value="1"/>
</dbReference>
<proteinExistence type="predicted"/>
<dbReference type="InterPro" id="IPR013976">
    <property type="entry name" value="HDOD"/>
</dbReference>
<dbReference type="EMBL" id="MAAF01000053">
    <property type="protein sequence ID" value="OUR81130.1"/>
    <property type="molecule type" value="Genomic_DNA"/>
</dbReference>
<sequence length="276" mass="30845">MLTVDQSVLDDIGRGFSIPAQPKLLLELLTLMAEANPNINAISKDIAVSATILKTINSPLYGLGRTVTDIKMSVNYIGIFGVVMLVTGSLLKKSFDPKNCSINLEDFWQYTADIANAAMLLGQRYKPEIVNDRFYSLGLFHACGVPVMAMKYDDYQQLLDNTLTTPEIAITELEEQHYGVNHATLGYYVASSWRLPKDVCQIILQHRDRHFINELNGSQEQDLFAVLKLSEQLVSIKNSNCSSADWPYVQENVCKLLAIDEEALQGLISEFSDSKE</sequence>
<dbReference type="PANTHER" id="PTHR33525">
    <property type="match status" value="1"/>
</dbReference>
<evidence type="ECO:0000313" key="2">
    <source>
        <dbReference type="EMBL" id="OUR81130.1"/>
    </source>
</evidence>
<dbReference type="InterPro" id="IPR052340">
    <property type="entry name" value="RNase_Y/CdgJ"/>
</dbReference>
<organism evidence="2 3">
    <name type="scientific">Colwellia psychrerythraea</name>
    <name type="common">Vibrio psychroerythus</name>
    <dbReference type="NCBI Taxonomy" id="28229"/>
    <lineage>
        <taxon>Bacteria</taxon>
        <taxon>Pseudomonadati</taxon>
        <taxon>Pseudomonadota</taxon>
        <taxon>Gammaproteobacteria</taxon>
        <taxon>Alteromonadales</taxon>
        <taxon>Colwelliaceae</taxon>
        <taxon>Colwellia</taxon>
    </lineage>
</organism>
<gene>
    <name evidence="2" type="ORF">A9Q75_08385</name>
</gene>
<protein>
    <recommendedName>
        <fullName evidence="1">HDOD domain-containing protein</fullName>
    </recommendedName>
</protein>
<accession>A0A1Y5EFF6</accession>
<dbReference type="Proteomes" id="UP000243053">
    <property type="component" value="Unassembled WGS sequence"/>
</dbReference>
<dbReference type="PROSITE" id="PS51833">
    <property type="entry name" value="HDOD"/>
    <property type="match status" value="1"/>
</dbReference>
<dbReference type="PANTHER" id="PTHR33525:SF6">
    <property type="entry name" value="HDOD DOMAIN-CONTAINING PROTEIN"/>
    <property type="match status" value="1"/>
</dbReference>
<evidence type="ECO:0000313" key="3">
    <source>
        <dbReference type="Proteomes" id="UP000243053"/>
    </source>
</evidence>
<name>A0A1Y5EFF6_COLPS</name>
<feature type="domain" description="HDOD" evidence="1">
    <location>
        <begin position="15"/>
        <end position="209"/>
    </location>
</feature>
<dbReference type="Gene3D" id="1.10.3210.10">
    <property type="entry name" value="Hypothetical protein af1432"/>
    <property type="match status" value="1"/>
</dbReference>
<dbReference type="AlphaFoldDB" id="A0A1Y5EFF6"/>
<evidence type="ECO:0000259" key="1">
    <source>
        <dbReference type="PROSITE" id="PS51833"/>
    </source>
</evidence>
<comment type="caution">
    <text evidence="2">The sequence shown here is derived from an EMBL/GenBank/DDBJ whole genome shotgun (WGS) entry which is preliminary data.</text>
</comment>